<gene>
    <name evidence="2" type="ORF">SDC9_111909</name>
</gene>
<reference evidence="2" key="1">
    <citation type="submission" date="2019-08" db="EMBL/GenBank/DDBJ databases">
        <authorList>
            <person name="Kucharzyk K."/>
            <person name="Murdoch R.W."/>
            <person name="Higgins S."/>
            <person name="Loffler F."/>
        </authorList>
    </citation>
    <scope>NUCLEOTIDE SEQUENCE</scope>
</reference>
<evidence type="ECO:0000313" key="2">
    <source>
        <dbReference type="EMBL" id="MPM65017.1"/>
    </source>
</evidence>
<proteinExistence type="predicted"/>
<dbReference type="AlphaFoldDB" id="A0A645BI17"/>
<organism evidence="2">
    <name type="scientific">bioreactor metagenome</name>
    <dbReference type="NCBI Taxonomy" id="1076179"/>
    <lineage>
        <taxon>unclassified sequences</taxon>
        <taxon>metagenomes</taxon>
        <taxon>ecological metagenomes</taxon>
    </lineage>
</organism>
<name>A0A645BI17_9ZZZZ</name>
<dbReference type="InterPro" id="IPR025351">
    <property type="entry name" value="Pvc16_N"/>
</dbReference>
<dbReference type="EMBL" id="VSSQ01020282">
    <property type="protein sequence ID" value="MPM65017.1"/>
    <property type="molecule type" value="Genomic_DNA"/>
</dbReference>
<protein>
    <recommendedName>
        <fullName evidence="1">Pvc16 N-terminal domain-containing protein</fullName>
    </recommendedName>
</protein>
<accession>A0A645BI17</accession>
<dbReference type="Pfam" id="PF14065">
    <property type="entry name" value="Pvc16_N"/>
    <property type="match status" value="1"/>
</dbReference>
<feature type="domain" description="Pvc16 N-terminal" evidence="1">
    <location>
        <begin position="7"/>
        <end position="187"/>
    </location>
</feature>
<comment type="caution">
    <text evidence="2">The sequence shown here is derived from an EMBL/GenBank/DDBJ whole genome shotgun (WGS) entry which is preliminary data.</text>
</comment>
<evidence type="ECO:0000259" key="1">
    <source>
        <dbReference type="Pfam" id="PF14065"/>
    </source>
</evidence>
<sequence length="197" mass="22898">MIYESLQILKEQLDNYFTDIGLSRTIELRNIALWENGREDDAKLSEKLILTLLRLEEETTLKNTPHVRVNETKTEYRNPPLHLNMFLLIAANFKNYDTSLISISKAIEFFQGKKVFTSANTVYNRDNVTSDVLDDFRFILEIYSPSFEELNNIWGTLGGRQLPSVIYKIQLIQIERDKKLAESEVITHIGGTLNDYF</sequence>